<dbReference type="STRING" id="857340.A0A086TG11"/>
<organism evidence="3 4">
    <name type="scientific">Hapsidospora chrysogenum (strain ATCC 11550 / CBS 779.69 / DSM 880 / IAM 14645 / JCM 23072 / IMI 49137)</name>
    <name type="common">Acremonium chrysogenum</name>
    <dbReference type="NCBI Taxonomy" id="857340"/>
    <lineage>
        <taxon>Eukaryota</taxon>
        <taxon>Fungi</taxon>
        <taxon>Dikarya</taxon>
        <taxon>Ascomycota</taxon>
        <taxon>Pezizomycotina</taxon>
        <taxon>Sordariomycetes</taxon>
        <taxon>Hypocreomycetidae</taxon>
        <taxon>Hypocreales</taxon>
        <taxon>Bionectriaceae</taxon>
        <taxon>Hapsidospora</taxon>
    </lineage>
</organism>
<dbReference type="InterPro" id="IPR045871">
    <property type="entry name" value="AHP1-5/YPD1"/>
</dbReference>
<proteinExistence type="predicted"/>
<gene>
    <name evidence="3" type="ORF">ACRE_007780</name>
</gene>
<sequence>MPPAEDKSATADAVEPSLNEVLDMNTFNQILEMDEPDDQQFSSSIVFDFFDQADETFKEMDAALQNGNLAELSSLGHFLKGSSATLGLVKVREGCEKIQRYGKKENVDGTSIDDETFCLDRIKDEIKTVKVDIKEARQALYAYYGKDKSADA</sequence>
<dbReference type="Gene3D" id="1.20.120.160">
    <property type="entry name" value="HPT domain"/>
    <property type="match status" value="1"/>
</dbReference>
<keyword evidence="1" id="KW-0597">Phosphoprotein</keyword>
<evidence type="ECO:0000313" key="4">
    <source>
        <dbReference type="Proteomes" id="UP000029964"/>
    </source>
</evidence>
<dbReference type="Proteomes" id="UP000029964">
    <property type="component" value="Unassembled WGS sequence"/>
</dbReference>
<dbReference type="GO" id="GO:0009927">
    <property type="term" value="F:histidine phosphotransfer kinase activity"/>
    <property type="evidence" value="ECO:0007669"/>
    <property type="project" value="InterPro"/>
</dbReference>
<dbReference type="HOGENOM" id="CLU_085158_2_1_1"/>
<dbReference type="InterPro" id="IPR036641">
    <property type="entry name" value="HPT_dom_sf"/>
</dbReference>
<comment type="caution">
    <text evidence="3">The sequence shown here is derived from an EMBL/GenBank/DDBJ whole genome shotgun (WGS) entry which is preliminary data.</text>
</comment>
<name>A0A086TG11_HAPC1</name>
<dbReference type="GO" id="GO:0005634">
    <property type="term" value="C:nucleus"/>
    <property type="evidence" value="ECO:0007669"/>
    <property type="project" value="TreeGrafter"/>
</dbReference>
<protein>
    <submittedName>
        <fullName evidence="3">Multistep phosphorelay regulator-like protein</fullName>
    </submittedName>
</protein>
<dbReference type="SUPFAM" id="SSF47226">
    <property type="entry name" value="Histidine-containing phosphotransfer domain, HPT domain"/>
    <property type="match status" value="1"/>
</dbReference>
<dbReference type="EMBL" id="JPKY01000004">
    <property type="protein sequence ID" value="KFH48293.1"/>
    <property type="molecule type" value="Genomic_DNA"/>
</dbReference>
<dbReference type="OrthoDB" id="1673781at2759"/>
<dbReference type="CDD" id="cd00088">
    <property type="entry name" value="HPT"/>
    <property type="match status" value="1"/>
</dbReference>
<dbReference type="AlphaFoldDB" id="A0A086TG11"/>
<dbReference type="GO" id="GO:0005737">
    <property type="term" value="C:cytoplasm"/>
    <property type="evidence" value="ECO:0007669"/>
    <property type="project" value="TreeGrafter"/>
</dbReference>
<dbReference type="GO" id="GO:0000160">
    <property type="term" value="P:phosphorelay signal transduction system"/>
    <property type="evidence" value="ECO:0007669"/>
    <property type="project" value="InterPro"/>
</dbReference>
<feature type="modified residue" description="Phosphohistidine" evidence="1">
    <location>
        <position position="77"/>
    </location>
</feature>
<feature type="domain" description="HPt" evidence="2">
    <location>
        <begin position="38"/>
        <end position="143"/>
    </location>
</feature>
<dbReference type="PANTHER" id="PTHR28242:SF52">
    <property type="entry name" value="PHOSPHORELAY INTERMEDIATE PROTEIN YPD1"/>
    <property type="match status" value="1"/>
</dbReference>
<dbReference type="GO" id="GO:0043424">
    <property type="term" value="F:protein histidine kinase binding"/>
    <property type="evidence" value="ECO:0007669"/>
    <property type="project" value="InterPro"/>
</dbReference>
<evidence type="ECO:0000259" key="2">
    <source>
        <dbReference type="PROSITE" id="PS50894"/>
    </source>
</evidence>
<dbReference type="PANTHER" id="PTHR28242">
    <property type="entry name" value="PHOSPHORELAY INTERMEDIATE PROTEIN YPD1"/>
    <property type="match status" value="1"/>
</dbReference>
<keyword evidence="4" id="KW-1185">Reference proteome</keyword>
<evidence type="ECO:0000313" key="3">
    <source>
        <dbReference type="EMBL" id="KFH48293.1"/>
    </source>
</evidence>
<dbReference type="Pfam" id="PF01627">
    <property type="entry name" value="Hpt"/>
    <property type="match status" value="1"/>
</dbReference>
<dbReference type="InterPro" id="IPR008207">
    <property type="entry name" value="Sig_transdc_His_kin_Hpt_dom"/>
</dbReference>
<reference evidence="4" key="1">
    <citation type="journal article" date="2014" name="Genome Announc.">
        <title>Genome sequence and annotation of Acremonium chrysogenum, producer of the beta-lactam antibiotic cephalosporin C.</title>
        <authorList>
            <person name="Terfehr D."/>
            <person name="Dahlmann T.A."/>
            <person name="Specht T."/>
            <person name="Zadra I."/>
            <person name="Kuernsteiner H."/>
            <person name="Kueck U."/>
        </authorList>
    </citation>
    <scope>NUCLEOTIDE SEQUENCE [LARGE SCALE GENOMIC DNA]</scope>
    <source>
        <strain evidence="4">ATCC 11550 / CBS 779.69 / DSM 880 / IAM 14645 / JCM 23072 / IMI 49137</strain>
    </source>
</reference>
<dbReference type="SMART" id="SM00073">
    <property type="entry name" value="HPT"/>
    <property type="match status" value="1"/>
</dbReference>
<evidence type="ECO:0000256" key="1">
    <source>
        <dbReference type="PROSITE-ProRule" id="PRU00110"/>
    </source>
</evidence>
<accession>A0A086TG11</accession>
<dbReference type="PROSITE" id="PS50894">
    <property type="entry name" value="HPT"/>
    <property type="match status" value="1"/>
</dbReference>